<dbReference type="GO" id="GO:0009360">
    <property type="term" value="C:DNA polymerase III complex"/>
    <property type="evidence" value="ECO:0007669"/>
    <property type="project" value="InterPro"/>
</dbReference>
<comment type="caution">
    <text evidence="13">The sequence shown here is derived from an EMBL/GenBank/DDBJ whole genome shotgun (WGS) entry which is preliminary data.</text>
</comment>
<evidence type="ECO:0000256" key="4">
    <source>
        <dbReference type="ARBA" id="ARBA00022679"/>
    </source>
</evidence>
<dbReference type="Pfam" id="PF02768">
    <property type="entry name" value="DNA_pol3_beta_3"/>
    <property type="match status" value="1"/>
</dbReference>
<proteinExistence type="inferred from homology"/>
<evidence type="ECO:0000259" key="11">
    <source>
        <dbReference type="Pfam" id="PF02767"/>
    </source>
</evidence>
<protein>
    <recommendedName>
        <fullName evidence="9">Beta sliding clamp</fullName>
    </recommendedName>
</protein>
<evidence type="ECO:0000313" key="14">
    <source>
        <dbReference type="Proteomes" id="UP000230553"/>
    </source>
</evidence>
<dbReference type="Gene3D" id="3.10.150.10">
    <property type="entry name" value="DNA Polymerase III, subunit A, domain 2"/>
    <property type="match status" value="1"/>
</dbReference>
<keyword evidence="7 9" id="KW-0239">DNA-directed DNA polymerase</keyword>
<gene>
    <name evidence="13" type="primary">dnaN</name>
    <name evidence="13" type="ORF">COY31_01825</name>
</gene>
<reference evidence="14" key="1">
    <citation type="submission" date="2017-09" db="EMBL/GenBank/DDBJ databases">
        <title>Depth-based differentiation of microbial function through sediment-hosted aquifers and enrichment of novel symbionts in the deep terrestrial subsurface.</title>
        <authorList>
            <person name="Probst A.J."/>
            <person name="Ladd B."/>
            <person name="Jarett J.K."/>
            <person name="Geller-Mcgrath D.E."/>
            <person name="Sieber C.M.K."/>
            <person name="Emerson J.B."/>
            <person name="Anantharaman K."/>
            <person name="Thomas B.C."/>
            <person name="Malmstrom R."/>
            <person name="Stieglmeier M."/>
            <person name="Klingl A."/>
            <person name="Woyke T."/>
            <person name="Ryan C.M."/>
            <person name="Banfield J.F."/>
        </authorList>
    </citation>
    <scope>NUCLEOTIDE SEQUENCE [LARGE SCALE GENOMIC DNA]</scope>
</reference>
<dbReference type="GO" id="GO:0003677">
    <property type="term" value="F:DNA binding"/>
    <property type="evidence" value="ECO:0007669"/>
    <property type="project" value="UniProtKB-UniRule"/>
</dbReference>
<dbReference type="GO" id="GO:0006271">
    <property type="term" value="P:DNA strand elongation involved in DNA replication"/>
    <property type="evidence" value="ECO:0007669"/>
    <property type="project" value="TreeGrafter"/>
</dbReference>
<dbReference type="PIRSF" id="PIRSF000804">
    <property type="entry name" value="DNA_pol_III_b"/>
    <property type="match status" value="1"/>
</dbReference>
<evidence type="ECO:0000256" key="5">
    <source>
        <dbReference type="ARBA" id="ARBA00022695"/>
    </source>
</evidence>
<dbReference type="NCBIfam" id="TIGR00663">
    <property type="entry name" value="dnan"/>
    <property type="match status" value="1"/>
</dbReference>
<dbReference type="InterPro" id="IPR046938">
    <property type="entry name" value="DNA_clamp_sf"/>
</dbReference>
<evidence type="ECO:0000259" key="10">
    <source>
        <dbReference type="Pfam" id="PF00712"/>
    </source>
</evidence>
<evidence type="ECO:0000259" key="12">
    <source>
        <dbReference type="Pfam" id="PF02768"/>
    </source>
</evidence>
<dbReference type="SMART" id="SM00480">
    <property type="entry name" value="POL3Bc"/>
    <property type="match status" value="1"/>
</dbReference>
<evidence type="ECO:0000256" key="2">
    <source>
        <dbReference type="ARBA" id="ARBA00010752"/>
    </source>
</evidence>
<dbReference type="AlphaFoldDB" id="A0A2M7TFM8"/>
<keyword evidence="6 9" id="KW-0235">DNA replication</keyword>
<keyword evidence="3 9" id="KW-0963">Cytoplasm</keyword>
<accession>A0A2M7TFM8</accession>
<dbReference type="InterPro" id="IPR022637">
    <property type="entry name" value="DNA_polIII_beta_cen"/>
</dbReference>
<sequence length="372" mass="41975">MKIIILKNHLKSGLDIIGKVETDNNYSALPVLKNFLMETVDNKIKLLATNLEMAVTAFVPGKVIEGGIFTIPFNIFNSVINNIQSERINLEIEGNQLFIKTDNYQAKIHIGKKDDFPIIPQIKNELFMEISSTLIKSAFMSIIGAGQVSDIKPELSGALFDFQNNYFKIAATDSFRLAEKIIINTQFKTEIEDNFRVIIPLKTIHEIIRNFKDENNGIKIYFDPNQVLFKSENCEIISRLISGEFPDYQAIIPQAFETEAILEKEQLISALKLTSSFTDKLNEIKILIKEGSKNIEVFSSNQIVGESNYLIPAKIKGAGMEIIFNWRFLMDGIKSVNSENIFLGFNGGNRPVLIKSQGDISCFYILMPINPS</sequence>
<organism evidence="13 14">
    <name type="scientific">Candidatus Wolfebacteria bacterium CG_4_10_14_0_2_um_filter_39_18</name>
    <dbReference type="NCBI Taxonomy" id="1975061"/>
    <lineage>
        <taxon>Bacteria</taxon>
        <taxon>Candidatus Wolfeibacteriota</taxon>
    </lineage>
</organism>
<name>A0A2M7TFM8_9BACT</name>
<dbReference type="Pfam" id="PF00712">
    <property type="entry name" value="DNA_pol3_beta"/>
    <property type="match status" value="1"/>
</dbReference>
<feature type="domain" description="DNA polymerase III beta sliding clamp N-terminal" evidence="10">
    <location>
        <begin position="1"/>
        <end position="120"/>
    </location>
</feature>
<evidence type="ECO:0000256" key="6">
    <source>
        <dbReference type="ARBA" id="ARBA00022705"/>
    </source>
</evidence>
<evidence type="ECO:0000256" key="8">
    <source>
        <dbReference type="ARBA" id="ARBA00023125"/>
    </source>
</evidence>
<keyword evidence="5 9" id="KW-0548">Nucleotidyltransferase</keyword>
<dbReference type="Proteomes" id="UP000230553">
    <property type="component" value="Unassembled WGS sequence"/>
</dbReference>
<evidence type="ECO:0000256" key="1">
    <source>
        <dbReference type="ARBA" id="ARBA00004496"/>
    </source>
</evidence>
<comment type="function">
    <text evidence="9">Confers DNA tethering and processivity to DNA polymerases and other proteins. Acts as a clamp, forming a ring around DNA (a reaction catalyzed by the clamp-loading complex) which diffuses in an ATP-independent manner freely and bidirectionally along dsDNA. Initially characterized for its ability to contact the catalytic subunit of DNA polymerase III (Pol III), a complex, multichain enzyme responsible for most of the replicative synthesis in bacteria; Pol III exhibits 3'-5' exonuclease proofreading activity. The beta chain is required for initiation of replication as well as for processivity of DNA replication.</text>
</comment>
<dbReference type="SUPFAM" id="SSF55979">
    <property type="entry name" value="DNA clamp"/>
    <property type="match status" value="3"/>
</dbReference>
<keyword evidence="8" id="KW-0238">DNA-binding</keyword>
<evidence type="ECO:0000313" key="13">
    <source>
        <dbReference type="EMBL" id="PIZ44743.1"/>
    </source>
</evidence>
<dbReference type="InterPro" id="IPR022634">
    <property type="entry name" value="DNA_polIII_beta_N"/>
</dbReference>
<comment type="similarity">
    <text evidence="2 9">Belongs to the beta sliding clamp family.</text>
</comment>
<dbReference type="InterPro" id="IPR022635">
    <property type="entry name" value="DNA_polIII_beta_C"/>
</dbReference>
<evidence type="ECO:0000256" key="3">
    <source>
        <dbReference type="ARBA" id="ARBA00022490"/>
    </source>
</evidence>
<keyword evidence="4 9" id="KW-0808">Transferase</keyword>
<dbReference type="GO" id="GO:0005737">
    <property type="term" value="C:cytoplasm"/>
    <property type="evidence" value="ECO:0007669"/>
    <property type="project" value="UniProtKB-SubCell"/>
</dbReference>
<dbReference type="InterPro" id="IPR001001">
    <property type="entry name" value="DNA_polIII_beta"/>
</dbReference>
<feature type="domain" description="DNA polymerase III beta sliding clamp central" evidence="11">
    <location>
        <begin position="134"/>
        <end position="247"/>
    </location>
</feature>
<dbReference type="Pfam" id="PF02767">
    <property type="entry name" value="DNA_pol3_beta_2"/>
    <property type="match status" value="1"/>
</dbReference>
<dbReference type="CDD" id="cd00140">
    <property type="entry name" value="beta_clamp"/>
    <property type="match status" value="1"/>
</dbReference>
<dbReference type="EMBL" id="PFNM01000037">
    <property type="protein sequence ID" value="PIZ44743.1"/>
    <property type="molecule type" value="Genomic_DNA"/>
</dbReference>
<comment type="subunit">
    <text evidence="9">Forms a ring-shaped head-to-tail homodimer around DNA.</text>
</comment>
<dbReference type="PANTHER" id="PTHR30478:SF0">
    <property type="entry name" value="BETA SLIDING CLAMP"/>
    <property type="match status" value="1"/>
</dbReference>
<dbReference type="GO" id="GO:0003887">
    <property type="term" value="F:DNA-directed DNA polymerase activity"/>
    <property type="evidence" value="ECO:0007669"/>
    <property type="project" value="UniProtKB-UniRule"/>
</dbReference>
<comment type="subcellular location">
    <subcellularLocation>
        <location evidence="1 9">Cytoplasm</location>
    </subcellularLocation>
</comment>
<feature type="domain" description="DNA polymerase III beta sliding clamp C-terminal" evidence="12">
    <location>
        <begin position="250"/>
        <end position="369"/>
    </location>
</feature>
<evidence type="ECO:0000256" key="7">
    <source>
        <dbReference type="ARBA" id="ARBA00022932"/>
    </source>
</evidence>
<dbReference type="Gene3D" id="3.70.10.10">
    <property type="match status" value="1"/>
</dbReference>
<dbReference type="PANTHER" id="PTHR30478">
    <property type="entry name" value="DNA POLYMERASE III SUBUNIT BETA"/>
    <property type="match status" value="1"/>
</dbReference>
<dbReference type="GO" id="GO:0008408">
    <property type="term" value="F:3'-5' exonuclease activity"/>
    <property type="evidence" value="ECO:0007669"/>
    <property type="project" value="InterPro"/>
</dbReference>
<evidence type="ECO:0000256" key="9">
    <source>
        <dbReference type="PIRNR" id="PIRNR000804"/>
    </source>
</evidence>